<reference evidence="13" key="1">
    <citation type="journal article" date="2019" name="Int. J. Syst. Evol. Microbiol.">
        <title>The Global Catalogue of Microorganisms (GCM) 10K type strain sequencing project: providing services to taxonomists for standard genome sequencing and annotation.</title>
        <authorList>
            <consortium name="The Broad Institute Genomics Platform"/>
            <consortium name="The Broad Institute Genome Sequencing Center for Infectious Disease"/>
            <person name="Wu L."/>
            <person name="Ma J."/>
        </authorList>
    </citation>
    <scope>NUCLEOTIDE SEQUENCE [LARGE SCALE GENOMIC DNA]</scope>
    <source>
        <strain evidence="13">CGMCC 1.15341</strain>
    </source>
</reference>
<evidence type="ECO:0000256" key="2">
    <source>
        <dbReference type="ARBA" id="ARBA00004651"/>
    </source>
</evidence>
<dbReference type="PANTHER" id="PTHR33452">
    <property type="entry name" value="OXIDOREDUCTASE CATD-RELATED"/>
    <property type="match status" value="1"/>
</dbReference>
<evidence type="ECO:0008006" key="14">
    <source>
        <dbReference type="Google" id="ProtNLM"/>
    </source>
</evidence>
<comment type="similarity">
    <text evidence="4">Belongs to the DoxX family.</text>
</comment>
<evidence type="ECO:0000256" key="3">
    <source>
        <dbReference type="ARBA" id="ARBA00005988"/>
    </source>
</evidence>
<organism evidence="12 13">
    <name type="scientific">Marinobacterium zhoushanense</name>
    <dbReference type="NCBI Taxonomy" id="1679163"/>
    <lineage>
        <taxon>Bacteria</taxon>
        <taxon>Pseudomonadati</taxon>
        <taxon>Pseudomonadota</taxon>
        <taxon>Gammaproteobacteria</taxon>
        <taxon>Oceanospirillales</taxon>
        <taxon>Oceanospirillaceae</taxon>
        <taxon>Marinobacterium</taxon>
    </lineage>
</organism>
<evidence type="ECO:0000256" key="5">
    <source>
        <dbReference type="ARBA" id="ARBA00022475"/>
    </source>
</evidence>
<dbReference type="InterPro" id="IPR057247">
    <property type="entry name" value="CARBOXYPEPT_ZN_2"/>
</dbReference>
<dbReference type="RefSeq" id="WP_188748424.1">
    <property type="nucleotide sequence ID" value="NZ_BMIJ01000004.1"/>
</dbReference>
<keyword evidence="13" id="KW-1185">Reference proteome</keyword>
<dbReference type="PANTHER" id="PTHR33452:SF4">
    <property type="entry name" value="BLL4328 PROTEIN"/>
    <property type="match status" value="1"/>
</dbReference>
<name>A0ABQ1KF90_9GAMM</name>
<keyword evidence="8" id="KW-0862">Zinc</keyword>
<keyword evidence="10 11" id="KW-0472">Membrane</keyword>
<evidence type="ECO:0000256" key="6">
    <source>
        <dbReference type="ARBA" id="ARBA00022692"/>
    </source>
</evidence>
<keyword evidence="7" id="KW-0479">Metal-binding</keyword>
<evidence type="ECO:0000256" key="8">
    <source>
        <dbReference type="ARBA" id="ARBA00022833"/>
    </source>
</evidence>
<dbReference type="EMBL" id="BMIJ01000004">
    <property type="protein sequence ID" value="GGB96465.1"/>
    <property type="molecule type" value="Genomic_DNA"/>
</dbReference>
<dbReference type="Proteomes" id="UP000629025">
    <property type="component" value="Unassembled WGS sequence"/>
</dbReference>
<dbReference type="InterPro" id="IPR032808">
    <property type="entry name" value="DoxX"/>
</dbReference>
<evidence type="ECO:0000313" key="13">
    <source>
        <dbReference type="Proteomes" id="UP000629025"/>
    </source>
</evidence>
<dbReference type="InterPro" id="IPR051907">
    <property type="entry name" value="DoxX-like_oxidoreductase"/>
</dbReference>
<feature type="transmembrane region" description="Helical" evidence="11">
    <location>
        <begin position="21"/>
        <end position="40"/>
    </location>
</feature>
<evidence type="ECO:0000313" key="12">
    <source>
        <dbReference type="EMBL" id="GGB96465.1"/>
    </source>
</evidence>
<proteinExistence type="inferred from homology"/>
<keyword evidence="5" id="KW-1003">Cell membrane</keyword>
<evidence type="ECO:0000256" key="11">
    <source>
        <dbReference type="SAM" id="Phobius"/>
    </source>
</evidence>
<feature type="transmembrane region" description="Helical" evidence="11">
    <location>
        <begin position="109"/>
        <end position="129"/>
    </location>
</feature>
<dbReference type="PROSITE" id="PS00133">
    <property type="entry name" value="CARBOXYPEPT_ZN_2"/>
    <property type="match status" value="1"/>
</dbReference>
<feature type="transmembrane region" description="Helical" evidence="11">
    <location>
        <begin position="52"/>
        <end position="73"/>
    </location>
</feature>
<sequence>MTFVETLETVWTPRVQSVLRIVTAYLFLLHGSSKLLLIPYNERYEDLQYFSITGFAGMLELVGGALLILGLFTRPVAFLLSGEMAFAYFMAHASADTFLAPLMNRGEPAVLFCFIFFFLAFAGGGAWSVDKLIAKRE</sequence>
<dbReference type="Pfam" id="PF07681">
    <property type="entry name" value="DoxX"/>
    <property type="match status" value="1"/>
</dbReference>
<evidence type="ECO:0000256" key="1">
    <source>
        <dbReference type="ARBA" id="ARBA00001947"/>
    </source>
</evidence>
<evidence type="ECO:0000256" key="9">
    <source>
        <dbReference type="ARBA" id="ARBA00022989"/>
    </source>
</evidence>
<evidence type="ECO:0000256" key="7">
    <source>
        <dbReference type="ARBA" id="ARBA00022723"/>
    </source>
</evidence>
<comment type="caution">
    <text evidence="12">The sequence shown here is derived from an EMBL/GenBank/DDBJ whole genome shotgun (WGS) entry which is preliminary data.</text>
</comment>
<comment type="subcellular location">
    <subcellularLocation>
        <location evidence="2">Cell membrane</location>
        <topology evidence="2">Multi-pass membrane protein</topology>
    </subcellularLocation>
</comment>
<evidence type="ECO:0000256" key="4">
    <source>
        <dbReference type="ARBA" id="ARBA00006679"/>
    </source>
</evidence>
<comment type="cofactor">
    <cofactor evidence="1">
        <name>Zn(2+)</name>
        <dbReference type="ChEBI" id="CHEBI:29105"/>
    </cofactor>
</comment>
<accession>A0ABQ1KF90</accession>
<keyword evidence="6 11" id="KW-0812">Transmembrane</keyword>
<comment type="similarity">
    <text evidence="3">Belongs to the peptidase M14 family.</text>
</comment>
<evidence type="ECO:0000256" key="10">
    <source>
        <dbReference type="ARBA" id="ARBA00023136"/>
    </source>
</evidence>
<protein>
    <recommendedName>
        <fullName evidence="14">Oxidoreductase</fullName>
    </recommendedName>
</protein>
<keyword evidence="9 11" id="KW-1133">Transmembrane helix</keyword>
<gene>
    <name evidence="12" type="ORF">GCM10011352_23230</name>
</gene>